<accession>A0AA37XKQ5</accession>
<dbReference type="Proteomes" id="UP001157039">
    <property type="component" value="Unassembled WGS sequence"/>
</dbReference>
<reference evidence="2 4" key="1">
    <citation type="journal article" date="2012" name="Int. J. Syst. Evol. Microbiol.">
        <title>Characterization of Tetragenococcus strains from sugar thick juice reveals a novel species, Tetragenococcus osmophilus sp. nov., and divides Tetragenococcus halophilus into two subspecies, T. halophilus subsp. halophilus subsp. nov. and T. halophilus subsp. flandriensis subsp. nov.</title>
        <authorList>
            <person name="Juste A."/>
            <person name="Van Trappen S."/>
            <person name="Verreth C."/>
            <person name="Cleenwerck I."/>
            <person name="De Vos P."/>
            <person name="Lievens B."/>
            <person name="Willems K.A."/>
        </authorList>
    </citation>
    <scope>NUCLEOTIDE SEQUENCE [LARGE SCALE GENOMIC DNA]</scope>
    <source>
        <strain evidence="2 4">JCM 31126</strain>
    </source>
</reference>
<dbReference type="EMBL" id="BSUW01000001">
    <property type="protein sequence ID" value="GMA71435.1"/>
    <property type="molecule type" value="Genomic_DNA"/>
</dbReference>
<dbReference type="InterPro" id="IPR016181">
    <property type="entry name" value="Acyl_CoA_acyltransferase"/>
</dbReference>
<dbReference type="Pfam" id="PF00583">
    <property type="entry name" value="Acetyltransf_1"/>
    <property type="match status" value="1"/>
</dbReference>
<reference evidence="3" key="4">
    <citation type="submission" date="2023-02" db="EMBL/GenBank/DDBJ databases">
        <authorList>
            <person name="Sun Q."/>
            <person name="Mori K."/>
        </authorList>
    </citation>
    <scope>NUCLEOTIDE SEQUENCE</scope>
    <source>
        <strain evidence="3">NBRC 114545</strain>
    </source>
</reference>
<dbReference type="PROSITE" id="PS51186">
    <property type="entry name" value="GNAT"/>
    <property type="match status" value="1"/>
</dbReference>
<dbReference type="InterPro" id="IPR000182">
    <property type="entry name" value="GNAT_dom"/>
</dbReference>
<dbReference type="RefSeq" id="WP_123936551.1">
    <property type="nucleotide sequence ID" value="NZ_BSUW01000001.1"/>
</dbReference>
<evidence type="ECO:0000313" key="4">
    <source>
        <dbReference type="Proteomes" id="UP000268310"/>
    </source>
</evidence>
<evidence type="ECO:0000313" key="5">
    <source>
        <dbReference type="Proteomes" id="UP001157039"/>
    </source>
</evidence>
<gene>
    <name evidence="2" type="ORF">C7K38_10500</name>
    <name evidence="3" type="ORF">GCM10025885_04840</name>
</gene>
<dbReference type="CDD" id="cd04301">
    <property type="entry name" value="NAT_SF"/>
    <property type="match status" value="1"/>
</dbReference>
<dbReference type="KEGG" id="too:C7K38_10500"/>
<protein>
    <submittedName>
        <fullName evidence="2 3">Acetyltransferase</fullName>
    </submittedName>
</protein>
<evidence type="ECO:0000313" key="2">
    <source>
        <dbReference type="EMBL" id="AYW48770.1"/>
    </source>
</evidence>
<dbReference type="EMBL" id="CP027783">
    <property type="protein sequence ID" value="AYW48770.1"/>
    <property type="molecule type" value="Genomic_DNA"/>
</dbReference>
<evidence type="ECO:0000313" key="3">
    <source>
        <dbReference type="EMBL" id="GMA71435.1"/>
    </source>
</evidence>
<reference evidence="2" key="3">
    <citation type="submission" date="2018-03" db="EMBL/GenBank/DDBJ databases">
        <authorList>
            <person name="Jeon C.O."/>
        </authorList>
    </citation>
    <scope>NUCLEOTIDE SEQUENCE</scope>
    <source>
        <strain evidence="2">JCM 31126</strain>
    </source>
</reference>
<sequence length="160" mass="18950">METQKITTREQLDDFYPALEEIWQEVFTPVVGSTQVEYMLANYQSEELIMQEIEAGVHYYALILDNQYIGYIAYQLRSDYLYLSKIYIAASYRNHGLMREIFTWFDQLAKKHQLKQHLRVNQGNTQAIGVYQHLGFHLVEEKITNIGSGYQMVDYVFEKE</sequence>
<dbReference type="Proteomes" id="UP000268310">
    <property type="component" value="Chromosome"/>
</dbReference>
<keyword evidence="4" id="KW-1185">Reference proteome</keyword>
<dbReference type="AlphaFoldDB" id="A0AA37XKQ5"/>
<reference evidence="3 5" key="2">
    <citation type="journal article" date="2014" name="Int. J. Syst. Evol. Microbiol.">
        <title>Complete genome sequence of Corynebacterium casei LMG S-19264T (=DSM 44701T), isolated from a smear-ripened cheese.</title>
        <authorList>
            <consortium name="US DOE Joint Genome Institute (JGI-PGF)"/>
            <person name="Walter F."/>
            <person name="Albersmeier A."/>
            <person name="Kalinowski J."/>
            <person name="Ruckert C."/>
        </authorList>
    </citation>
    <scope>NUCLEOTIDE SEQUENCE [LARGE SCALE GENOMIC DNA]</scope>
    <source>
        <strain evidence="3 5">NBRC 114545</strain>
    </source>
</reference>
<evidence type="ECO:0000259" key="1">
    <source>
        <dbReference type="PROSITE" id="PS51186"/>
    </source>
</evidence>
<proteinExistence type="predicted"/>
<name>A0AA37XKQ5_9ENTE</name>
<feature type="domain" description="N-acetyltransferase" evidence="1">
    <location>
        <begin position="6"/>
        <end position="160"/>
    </location>
</feature>
<dbReference type="Gene3D" id="3.40.630.30">
    <property type="match status" value="1"/>
</dbReference>
<dbReference type="SUPFAM" id="SSF55729">
    <property type="entry name" value="Acyl-CoA N-acyltransferases (Nat)"/>
    <property type="match status" value="1"/>
</dbReference>
<organism evidence="3 5">
    <name type="scientific">Tetragenococcus osmophilus</name>
    <dbReference type="NCBI Taxonomy" id="526944"/>
    <lineage>
        <taxon>Bacteria</taxon>
        <taxon>Bacillati</taxon>
        <taxon>Bacillota</taxon>
        <taxon>Bacilli</taxon>
        <taxon>Lactobacillales</taxon>
        <taxon>Enterococcaceae</taxon>
        <taxon>Tetragenococcus</taxon>
    </lineage>
</organism>
<dbReference type="GO" id="GO:0016747">
    <property type="term" value="F:acyltransferase activity, transferring groups other than amino-acyl groups"/>
    <property type="evidence" value="ECO:0007669"/>
    <property type="project" value="InterPro"/>
</dbReference>